<dbReference type="OrthoDB" id="2793550at2759"/>
<feature type="transmembrane region" description="Helical" evidence="2">
    <location>
        <begin position="34"/>
        <end position="55"/>
    </location>
</feature>
<comment type="caution">
    <text evidence="3">The sequence shown here is derived from an EMBL/GenBank/DDBJ whole genome shotgun (WGS) entry which is preliminary data.</text>
</comment>
<keyword evidence="2" id="KW-0812">Transmembrane</keyword>
<name>A0A4V3XCY1_9AGAM</name>
<keyword evidence="2" id="KW-1133">Transmembrane helix</keyword>
<organism evidence="3 4">
    <name type="scientific">Phellinidium pouzarii</name>
    <dbReference type="NCBI Taxonomy" id="167371"/>
    <lineage>
        <taxon>Eukaryota</taxon>
        <taxon>Fungi</taxon>
        <taxon>Dikarya</taxon>
        <taxon>Basidiomycota</taxon>
        <taxon>Agaricomycotina</taxon>
        <taxon>Agaricomycetes</taxon>
        <taxon>Hymenochaetales</taxon>
        <taxon>Hymenochaetaceae</taxon>
        <taxon>Phellinidium</taxon>
    </lineage>
</organism>
<evidence type="ECO:0000313" key="3">
    <source>
        <dbReference type="EMBL" id="THH07643.1"/>
    </source>
</evidence>
<evidence type="ECO:0000313" key="4">
    <source>
        <dbReference type="Proteomes" id="UP000308199"/>
    </source>
</evidence>
<keyword evidence="4" id="KW-1185">Reference proteome</keyword>
<protein>
    <submittedName>
        <fullName evidence="3">Uncharacterized protein</fullName>
    </submittedName>
</protein>
<sequence>MSRWQHVPLACNAMIPDEFTAERAWCRDLQALKAFVWIEWVILFVTTFLTARFVVREHARGNTHVWSTSLAAYEPRYYNSASAFPFESRNGKGAGAGARADYAFDGTGNEGMHRRTSSFFSGFGSRRNGNITDTGATVAPSETGANPSAHASFVDFGREWRPRSWAL</sequence>
<dbReference type="EMBL" id="SGPK01000133">
    <property type="protein sequence ID" value="THH07643.1"/>
    <property type="molecule type" value="Genomic_DNA"/>
</dbReference>
<proteinExistence type="predicted"/>
<reference evidence="3 4" key="1">
    <citation type="submission" date="2019-02" db="EMBL/GenBank/DDBJ databases">
        <title>Genome sequencing of the rare red list fungi Phellinidium pouzarii.</title>
        <authorList>
            <person name="Buettner E."/>
            <person name="Kellner H."/>
        </authorList>
    </citation>
    <scope>NUCLEOTIDE SEQUENCE [LARGE SCALE GENOMIC DNA]</scope>
    <source>
        <strain evidence="3 4">DSM 108285</strain>
    </source>
</reference>
<dbReference type="Proteomes" id="UP000308199">
    <property type="component" value="Unassembled WGS sequence"/>
</dbReference>
<accession>A0A4V3XCY1</accession>
<keyword evidence="2" id="KW-0472">Membrane</keyword>
<evidence type="ECO:0000256" key="2">
    <source>
        <dbReference type="SAM" id="Phobius"/>
    </source>
</evidence>
<evidence type="ECO:0000256" key="1">
    <source>
        <dbReference type="SAM" id="MobiDB-lite"/>
    </source>
</evidence>
<gene>
    <name evidence="3" type="ORF">EW145_g3243</name>
</gene>
<feature type="region of interest" description="Disordered" evidence="1">
    <location>
        <begin position="131"/>
        <end position="150"/>
    </location>
</feature>
<dbReference type="AlphaFoldDB" id="A0A4V3XCY1"/>